<name>A0AA96VBY5_9EURY</name>
<dbReference type="InterPro" id="IPR051720">
    <property type="entry name" value="rRNA_MeTrfase/Polyamine_Synth"/>
</dbReference>
<protein>
    <submittedName>
        <fullName evidence="1">tRNA1(Val) (Adenine(37)-N6)-methyltransferase</fullName>
        <ecNumber evidence="1">2.1.1.223</ecNumber>
    </submittedName>
</protein>
<keyword evidence="1" id="KW-0489">Methyltransferase</keyword>
<sequence>MIDFMKLRKLEMELEKVEGFDAPSPALEQYKTPATLAASFLHLAFMSGDIEDKIVYDFGCGTGILSIGAALLGARTVTGFDADEKAVLTAEKNAGMMDVSDRVSFLKSDISKVSENVLSGKWERADTIVMNPPFGAQEKGNDRPFLMAAIKTADVVYSIHNKGSRSFIEKFIKPATITDCFKAEFPIRKTFDFHRKEIETIDVEIYRIETSGMS</sequence>
<reference evidence="1 2" key="1">
    <citation type="submission" date="2023-07" db="EMBL/GenBank/DDBJ databases">
        <title>Closed genoem sequence of Methanosarcinaceae archaeon Ac7.</title>
        <authorList>
            <person name="Poehlein A."/>
            <person name="Protasov E."/>
            <person name="Platt K."/>
            <person name="Reeh H."/>
            <person name="Daniel R."/>
            <person name="Brune A."/>
        </authorList>
    </citation>
    <scope>NUCLEOTIDE SEQUENCE [LARGE SCALE GENOMIC DNA]</scope>
    <source>
        <strain evidence="1 2">Ac7</strain>
    </source>
</reference>
<dbReference type="PANTHER" id="PTHR23290">
    <property type="entry name" value="RRNA N6-ADENOSINE-METHYLTRANSFERASE METTL5"/>
    <property type="match status" value="1"/>
</dbReference>
<dbReference type="GO" id="GO:0008168">
    <property type="term" value="F:methyltransferase activity"/>
    <property type="evidence" value="ECO:0007669"/>
    <property type="project" value="UniProtKB-KW"/>
</dbReference>
<keyword evidence="2" id="KW-1185">Reference proteome</keyword>
<evidence type="ECO:0000313" key="2">
    <source>
        <dbReference type="Proteomes" id="UP001303587"/>
    </source>
</evidence>
<dbReference type="EMBL" id="CP131060">
    <property type="protein sequence ID" value="WNY25351.1"/>
    <property type="molecule type" value="Genomic_DNA"/>
</dbReference>
<proteinExistence type="predicted"/>
<dbReference type="InterPro" id="IPR029063">
    <property type="entry name" value="SAM-dependent_MTases_sf"/>
</dbReference>
<dbReference type="CDD" id="cd02440">
    <property type="entry name" value="AdoMet_MTases"/>
    <property type="match status" value="1"/>
</dbReference>
<dbReference type="AlphaFoldDB" id="A0AA96VBY5"/>
<dbReference type="InterPro" id="IPR002052">
    <property type="entry name" value="DNA_methylase_N6_adenine_CS"/>
</dbReference>
<dbReference type="GO" id="GO:0003676">
    <property type="term" value="F:nucleic acid binding"/>
    <property type="evidence" value="ECO:0007669"/>
    <property type="project" value="InterPro"/>
</dbReference>
<dbReference type="PANTHER" id="PTHR23290:SF0">
    <property type="entry name" value="RRNA N6-ADENOSINE-METHYLTRANSFERASE METTL5"/>
    <property type="match status" value="1"/>
</dbReference>
<dbReference type="GeneID" id="89230012"/>
<dbReference type="GO" id="GO:0032259">
    <property type="term" value="P:methylation"/>
    <property type="evidence" value="ECO:0007669"/>
    <property type="project" value="UniProtKB-KW"/>
</dbReference>
<accession>A0AA96VBY5</accession>
<dbReference type="Gene3D" id="3.40.50.150">
    <property type="entry name" value="Vaccinia Virus protein VP39"/>
    <property type="match status" value="1"/>
</dbReference>
<evidence type="ECO:0000313" key="1">
    <source>
        <dbReference type="EMBL" id="WNY25351.1"/>
    </source>
</evidence>
<dbReference type="RefSeq" id="WP_338103384.1">
    <property type="nucleotide sequence ID" value="NZ_CP131060.1"/>
</dbReference>
<dbReference type="SUPFAM" id="SSF53335">
    <property type="entry name" value="S-adenosyl-L-methionine-dependent methyltransferases"/>
    <property type="match status" value="1"/>
</dbReference>
<dbReference type="PROSITE" id="PS00092">
    <property type="entry name" value="N6_MTASE"/>
    <property type="match status" value="1"/>
</dbReference>
<dbReference type="Proteomes" id="UP001303587">
    <property type="component" value="Chromosome"/>
</dbReference>
<dbReference type="EC" id="2.1.1.223" evidence="1"/>
<organism evidence="1 2">
    <name type="scientific">Methanolapillus millepedarum</name>
    <dbReference type="NCBI Taxonomy" id="3028296"/>
    <lineage>
        <taxon>Archaea</taxon>
        <taxon>Methanobacteriati</taxon>
        <taxon>Methanobacteriota</taxon>
        <taxon>Stenosarchaea group</taxon>
        <taxon>Methanomicrobia</taxon>
        <taxon>Methanosarcinales</taxon>
        <taxon>Methanosarcinaceae</taxon>
        <taxon>Methanolapillus</taxon>
    </lineage>
</organism>
<gene>
    <name evidence="1" type="primary">yfiC</name>
    <name evidence="1" type="ORF">MsAc7_09010</name>
</gene>
<dbReference type="Pfam" id="PF06325">
    <property type="entry name" value="PrmA"/>
    <property type="match status" value="1"/>
</dbReference>
<keyword evidence="1" id="KW-0808">Transferase</keyword>